<evidence type="ECO:0000313" key="3">
    <source>
        <dbReference type="EMBL" id="GLC27608.1"/>
    </source>
</evidence>
<gene>
    <name evidence="3" type="ORF">rosag_41210</name>
</gene>
<keyword evidence="4" id="KW-1185">Reference proteome</keyword>
<proteinExistence type="predicted"/>
<dbReference type="Proteomes" id="UP001161325">
    <property type="component" value="Unassembled WGS sequence"/>
</dbReference>
<comment type="caution">
    <text evidence="3">The sequence shown here is derived from an EMBL/GenBank/DDBJ whole genome shotgun (WGS) entry which is preliminary data.</text>
</comment>
<keyword evidence="2" id="KW-1133">Transmembrane helix</keyword>
<evidence type="ECO:0008006" key="5">
    <source>
        <dbReference type="Google" id="ProtNLM"/>
    </source>
</evidence>
<protein>
    <recommendedName>
        <fullName evidence="5">TonB C-terminal domain-containing protein</fullName>
    </recommendedName>
</protein>
<organism evidence="3 4">
    <name type="scientific">Roseisolibacter agri</name>
    <dbReference type="NCBI Taxonomy" id="2014610"/>
    <lineage>
        <taxon>Bacteria</taxon>
        <taxon>Pseudomonadati</taxon>
        <taxon>Gemmatimonadota</taxon>
        <taxon>Gemmatimonadia</taxon>
        <taxon>Gemmatimonadales</taxon>
        <taxon>Gemmatimonadaceae</taxon>
        <taxon>Roseisolibacter</taxon>
    </lineage>
</organism>
<keyword evidence="2" id="KW-0812">Transmembrane</keyword>
<reference evidence="3" key="1">
    <citation type="submission" date="2022-08" db="EMBL/GenBank/DDBJ databases">
        <title>Draft genome sequencing of Roseisolibacter agri AW1220.</title>
        <authorList>
            <person name="Tobiishi Y."/>
            <person name="Tonouchi A."/>
        </authorList>
    </citation>
    <scope>NUCLEOTIDE SEQUENCE</scope>
    <source>
        <strain evidence="3">AW1220</strain>
    </source>
</reference>
<name>A0AA37QKT0_9BACT</name>
<evidence type="ECO:0000256" key="2">
    <source>
        <dbReference type="SAM" id="Phobius"/>
    </source>
</evidence>
<dbReference type="RefSeq" id="WP_284352044.1">
    <property type="nucleotide sequence ID" value="NZ_BRXS01000006.1"/>
</dbReference>
<dbReference type="InterPro" id="IPR040417">
    <property type="entry name" value="GRP1/2"/>
</dbReference>
<sequence length="294" mass="29597">MAHEPWRDEPVDAAQDAVHVERPRYRPPIGIPSRVGSSRRVTVVSVALHLLVVLLIISPWAAPAVLREIEGAGGPGPAGGGGGGTMGTGGRQGMGVRERLHYVQVQAAPAPAAPTPAVVPPPVVPPKPTPTPVPVPPAVTPPQPAAPAVTTTPQASAETGASAPIAGVGGGTGNDGTAGSGPGSGGGVGSGVGTGRGSGMGPGTGGGNAEVYPPQPTEVFIPPLPYPKSVRGTKLLAIFDVDSTGKVLGFEFTQTRDGGYNRKLREVLNGFRFKPGTRPDGTPVRAKGQIAYEF</sequence>
<feature type="compositionally biased region" description="Low complexity" evidence="1">
    <location>
        <begin position="146"/>
        <end position="155"/>
    </location>
</feature>
<dbReference type="PANTHER" id="PTHR33548">
    <property type="entry name" value="GLYCINE-RICH CELL WALL STRUCTURAL PROTEIN 2"/>
    <property type="match status" value="1"/>
</dbReference>
<feature type="region of interest" description="Disordered" evidence="1">
    <location>
        <begin position="74"/>
        <end position="93"/>
    </location>
</feature>
<accession>A0AA37QKT0</accession>
<dbReference type="AlphaFoldDB" id="A0AA37QKT0"/>
<feature type="region of interest" description="Disordered" evidence="1">
    <location>
        <begin position="128"/>
        <end position="216"/>
    </location>
</feature>
<keyword evidence="2" id="KW-0472">Membrane</keyword>
<dbReference type="EMBL" id="BRXS01000006">
    <property type="protein sequence ID" value="GLC27608.1"/>
    <property type="molecule type" value="Genomic_DNA"/>
</dbReference>
<feature type="compositionally biased region" description="Pro residues" evidence="1">
    <location>
        <begin position="128"/>
        <end position="145"/>
    </location>
</feature>
<evidence type="ECO:0000256" key="1">
    <source>
        <dbReference type="SAM" id="MobiDB-lite"/>
    </source>
</evidence>
<feature type="transmembrane region" description="Helical" evidence="2">
    <location>
        <begin position="41"/>
        <end position="62"/>
    </location>
</feature>
<evidence type="ECO:0000313" key="4">
    <source>
        <dbReference type="Proteomes" id="UP001161325"/>
    </source>
</evidence>
<feature type="compositionally biased region" description="Gly residues" evidence="1">
    <location>
        <begin position="167"/>
        <end position="208"/>
    </location>
</feature>